<gene>
    <name evidence="3" type="ORF">V1264_011450</name>
</gene>
<feature type="compositionally biased region" description="Polar residues" evidence="1">
    <location>
        <begin position="299"/>
        <end position="308"/>
    </location>
</feature>
<dbReference type="EMBL" id="JBAMIC010000002">
    <property type="protein sequence ID" value="KAK7111897.1"/>
    <property type="molecule type" value="Genomic_DNA"/>
</dbReference>
<dbReference type="GO" id="GO:0005634">
    <property type="term" value="C:nucleus"/>
    <property type="evidence" value="ECO:0007669"/>
    <property type="project" value="TreeGrafter"/>
</dbReference>
<dbReference type="AlphaFoldDB" id="A0AAN9BUR3"/>
<dbReference type="Proteomes" id="UP001374579">
    <property type="component" value="Unassembled WGS sequence"/>
</dbReference>
<organism evidence="3 4">
    <name type="scientific">Littorina saxatilis</name>
    <dbReference type="NCBI Taxonomy" id="31220"/>
    <lineage>
        <taxon>Eukaryota</taxon>
        <taxon>Metazoa</taxon>
        <taxon>Spiralia</taxon>
        <taxon>Lophotrochozoa</taxon>
        <taxon>Mollusca</taxon>
        <taxon>Gastropoda</taxon>
        <taxon>Caenogastropoda</taxon>
        <taxon>Littorinimorpha</taxon>
        <taxon>Littorinoidea</taxon>
        <taxon>Littorinidae</taxon>
        <taxon>Littorina</taxon>
    </lineage>
</organism>
<dbReference type="SMART" id="SM00595">
    <property type="entry name" value="MADF"/>
    <property type="match status" value="1"/>
</dbReference>
<feature type="compositionally biased region" description="Polar residues" evidence="1">
    <location>
        <begin position="338"/>
        <end position="363"/>
    </location>
</feature>
<feature type="region of interest" description="Disordered" evidence="1">
    <location>
        <begin position="260"/>
        <end position="283"/>
    </location>
</feature>
<reference evidence="3 4" key="1">
    <citation type="submission" date="2024-02" db="EMBL/GenBank/DDBJ databases">
        <title>Chromosome-scale genome assembly of the rough periwinkle Littorina saxatilis.</title>
        <authorList>
            <person name="De Jode A."/>
            <person name="Faria R."/>
            <person name="Formenti G."/>
            <person name="Sims Y."/>
            <person name="Smith T.P."/>
            <person name="Tracey A."/>
            <person name="Wood J.M.D."/>
            <person name="Zagrodzka Z.B."/>
            <person name="Johannesson K."/>
            <person name="Butlin R.K."/>
            <person name="Leder E.H."/>
        </authorList>
    </citation>
    <scope>NUCLEOTIDE SEQUENCE [LARGE SCALE GENOMIC DNA]</scope>
    <source>
        <strain evidence="3">Snail1</strain>
        <tissue evidence="3">Muscle</tissue>
    </source>
</reference>
<dbReference type="PANTHER" id="PTHR12243">
    <property type="entry name" value="MADF DOMAIN TRANSCRIPTION FACTOR"/>
    <property type="match status" value="1"/>
</dbReference>
<dbReference type="GO" id="GO:0005667">
    <property type="term" value="C:transcription regulator complex"/>
    <property type="evidence" value="ECO:0007669"/>
    <property type="project" value="TreeGrafter"/>
</dbReference>
<dbReference type="GO" id="GO:0006357">
    <property type="term" value="P:regulation of transcription by RNA polymerase II"/>
    <property type="evidence" value="ECO:0007669"/>
    <property type="project" value="TreeGrafter"/>
</dbReference>
<evidence type="ECO:0000313" key="4">
    <source>
        <dbReference type="Proteomes" id="UP001374579"/>
    </source>
</evidence>
<dbReference type="InterPro" id="IPR039353">
    <property type="entry name" value="TF_Adf1"/>
</dbReference>
<keyword evidence="4" id="KW-1185">Reference proteome</keyword>
<feature type="compositionally biased region" description="Polar residues" evidence="1">
    <location>
        <begin position="12"/>
        <end position="25"/>
    </location>
</feature>
<evidence type="ECO:0000259" key="2">
    <source>
        <dbReference type="PROSITE" id="PS51029"/>
    </source>
</evidence>
<dbReference type="Pfam" id="PF10545">
    <property type="entry name" value="MADF_DNA_bdg"/>
    <property type="match status" value="1"/>
</dbReference>
<name>A0AAN9BUR3_9CAEN</name>
<feature type="region of interest" description="Disordered" evidence="1">
    <location>
        <begin position="338"/>
        <end position="373"/>
    </location>
</feature>
<evidence type="ECO:0000256" key="1">
    <source>
        <dbReference type="SAM" id="MobiDB-lite"/>
    </source>
</evidence>
<accession>A0AAN9BUR3</accession>
<dbReference type="PROSITE" id="PS51029">
    <property type="entry name" value="MADF"/>
    <property type="match status" value="1"/>
</dbReference>
<dbReference type="PANTHER" id="PTHR12243:SF60">
    <property type="entry name" value="SI:CH211-15D5.12-RELATED"/>
    <property type="match status" value="1"/>
</dbReference>
<feature type="region of interest" description="Disordered" evidence="1">
    <location>
        <begin position="1"/>
        <end position="33"/>
    </location>
</feature>
<feature type="compositionally biased region" description="Basic residues" evidence="1">
    <location>
        <begin position="1"/>
        <end position="10"/>
    </location>
</feature>
<feature type="region of interest" description="Disordered" evidence="1">
    <location>
        <begin position="143"/>
        <end position="184"/>
    </location>
</feature>
<comment type="caution">
    <text evidence="3">The sequence shown here is derived from an EMBL/GenBank/DDBJ whole genome shotgun (WGS) entry which is preliminary data.</text>
</comment>
<protein>
    <recommendedName>
        <fullName evidence="2">MADF domain-containing protein</fullName>
    </recommendedName>
</protein>
<sequence>MPPKGKKKKITQVESADSPTVQETIATKKPRFRPNLTEDEEDLMLEFLRENQFLYDKKKKLYHNKHLREKAWNEQAARMDRDKADLEVWYDSLRTRYGKLLKGSRKSGSGASNLSDRDRWISSQMSFLKPFIADRRTAKPMVSFKQKTCSPSDIPPGEEEPSTSKESVTPPCDVNSEAGSSVCSKKKENLEDKLRQTEADQNQLLLLTKEFVQRNQGDPVRRSECDYFASVIYTLPHDVYRKVSCEIHATLRAAIDETDRRNGQQHNVHPQNVQQQVPQHHVTHQYQPQYQQYTTPQPFQSSEQYVSSQWQPPPNQWPAQPVHATTVWKSQDANWVNKQPLQSQTSRPAPSTTWTPGMSTPVSQDAPAPAPMNLSTVNLNVSSFIRHLDDNEPEEDEDTD</sequence>
<feature type="region of interest" description="Disordered" evidence="1">
    <location>
        <begin position="297"/>
        <end position="320"/>
    </location>
</feature>
<feature type="domain" description="MADF" evidence="2">
    <location>
        <begin position="43"/>
        <end position="133"/>
    </location>
</feature>
<feature type="compositionally biased region" description="Low complexity" evidence="1">
    <location>
        <begin position="264"/>
        <end position="283"/>
    </location>
</feature>
<dbReference type="InterPro" id="IPR006578">
    <property type="entry name" value="MADF-dom"/>
</dbReference>
<evidence type="ECO:0000313" key="3">
    <source>
        <dbReference type="EMBL" id="KAK7111897.1"/>
    </source>
</evidence>
<proteinExistence type="predicted"/>